<reference evidence="2 3" key="2">
    <citation type="submission" date="2018-11" db="EMBL/GenBank/DDBJ databases">
        <authorList>
            <consortium name="Pathogen Informatics"/>
        </authorList>
    </citation>
    <scope>NUCLEOTIDE SEQUENCE [LARGE SCALE GENOMIC DNA]</scope>
</reference>
<organism evidence="3 4">
    <name type="scientific">Toxocara canis</name>
    <name type="common">Canine roundworm</name>
    <dbReference type="NCBI Taxonomy" id="6265"/>
    <lineage>
        <taxon>Eukaryota</taxon>
        <taxon>Metazoa</taxon>
        <taxon>Ecdysozoa</taxon>
        <taxon>Nematoda</taxon>
        <taxon>Chromadorea</taxon>
        <taxon>Rhabditida</taxon>
        <taxon>Spirurina</taxon>
        <taxon>Ascaridomorpha</taxon>
        <taxon>Ascaridoidea</taxon>
        <taxon>Toxocaridae</taxon>
        <taxon>Toxocara</taxon>
    </lineage>
</organism>
<protein>
    <submittedName>
        <fullName evidence="2 4">Uncharacterized protein</fullName>
    </submittedName>
</protein>
<name>A0A183V6R5_TOXCA</name>
<dbReference type="Proteomes" id="UP000050794">
    <property type="component" value="Unassembled WGS sequence"/>
</dbReference>
<reference evidence="4" key="1">
    <citation type="submission" date="2016-06" db="UniProtKB">
        <authorList>
            <consortium name="WormBaseParasite"/>
        </authorList>
    </citation>
    <scope>IDENTIFICATION</scope>
</reference>
<evidence type="ECO:0000313" key="4">
    <source>
        <dbReference type="WBParaSite" id="TCNE_0001643601-mRNA-1"/>
    </source>
</evidence>
<accession>A0A183V6R5</accession>
<dbReference type="AlphaFoldDB" id="A0A183V6R5"/>
<feature type="region of interest" description="Disordered" evidence="1">
    <location>
        <begin position="64"/>
        <end position="87"/>
    </location>
</feature>
<dbReference type="WBParaSite" id="TCNE_0001643601-mRNA-1">
    <property type="protein sequence ID" value="TCNE_0001643601-mRNA-1"/>
    <property type="gene ID" value="TCNE_0001643601"/>
</dbReference>
<sequence>MAQVNGVVAEALRTPPNFKEGFSSALMLKLVVFFLISSKGAVDERVVRASSVYRMSDKRATNQLHEGDFSGLNPFSSGGHTSGSTPSAAEASLLDLGLGSQASSTPQAATIDTTSELLVPGIHNTSDPGLSAGRVQSAETMNNFGSAAVDIDLVS</sequence>
<feature type="compositionally biased region" description="Low complexity" evidence="1">
    <location>
        <begin position="76"/>
        <end position="87"/>
    </location>
</feature>
<evidence type="ECO:0000313" key="2">
    <source>
        <dbReference type="EMBL" id="VDM47756.1"/>
    </source>
</evidence>
<keyword evidence="3" id="KW-1185">Reference proteome</keyword>
<dbReference type="EMBL" id="UYWY01023588">
    <property type="protein sequence ID" value="VDM47756.1"/>
    <property type="molecule type" value="Genomic_DNA"/>
</dbReference>
<gene>
    <name evidence="2" type="ORF">TCNE_LOCUS16435</name>
</gene>
<evidence type="ECO:0000313" key="3">
    <source>
        <dbReference type="Proteomes" id="UP000050794"/>
    </source>
</evidence>
<evidence type="ECO:0000256" key="1">
    <source>
        <dbReference type="SAM" id="MobiDB-lite"/>
    </source>
</evidence>
<proteinExistence type="predicted"/>